<dbReference type="PIRSF" id="PIRSF015558">
    <property type="entry name" value="Txn_reg_DeoR_prd"/>
    <property type="match status" value="1"/>
</dbReference>
<evidence type="ECO:0000313" key="5">
    <source>
        <dbReference type="Proteomes" id="UP000518892"/>
    </source>
</evidence>
<dbReference type="PANTHER" id="PTHR34580">
    <property type="match status" value="1"/>
</dbReference>
<name>A0A7W5ETL0_9GAMM</name>
<sequence length="289" mass="32875">MHAHTALPWDTLARYRLIEILAFWEGRVVAAQIGEAFGIGRQQAQKVLRCYREQAPDNLTYDESRRGFLPSATFRPRFTRGRVEEYLHLLSAHVDLDSPFAGLGLGAADTESLPLPSRAVEPLVVREVVKAARAGRRLEVVYASFRNPAGEARILVPHTLVFAAGRWHVRAYCEKHREYRDFVLSRFRGVPEDTGEMLGEHGKNGDEAWQTRVEVRLIPDRRLPPEEREMLAVDYGMHDGELTLHCRGPLVLYALHELGVNPHHVEAEPRAQQIEIANRQALAEWISWA</sequence>
<dbReference type="RefSeq" id="WP_183383271.1">
    <property type="nucleotide sequence ID" value="NZ_JACHXR010000003.1"/>
</dbReference>
<dbReference type="PROSITE" id="PS52050">
    <property type="entry name" value="WYL"/>
    <property type="match status" value="1"/>
</dbReference>
<dbReference type="EMBL" id="JACHXR010000003">
    <property type="protein sequence ID" value="MBB3230782.1"/>
    <property type="molecule type" value="Genomic_DNA"/>
</dbReference>
<dbReference type="InterPro" id="IPR051534">
    <property type="entry name" value="CBASS_pafABC_assoc_protein"/>
</dbReference>
<dbReference type="InterPro" id="IPR016634">
    <property type="entry name" value="CapW-like"/>
</dbReference>
<comment type="caution">
    <text evidence="4">The sequence shown here is derived from an EMBL/GenBank/DDBJ whole genome shotgun (WGS) entry which is preliminary data.</text>
</comment>
<dbReference type="InterPro" id="IPR059020">
    <property type="entry name" value="CapW_CTD"/>
</dbReference>
<dbReference type="AlphaFoldDB" id="A0A7W5ETL0"/>
<evidence type="ECO:0000259" key="3">
    <source>
        <dbReference type="Pfam" id="PF26109"/>
    </source>
</evidence>
<protein>
    <submittedName>
        <fullName evidence="4">Putative DNA-binding transcriptional regulator YafY</fullName>
    </submittedName>
</protein>
<dbReference type="Proteomes" id="UP000518892">
    <property type="component" value="Unassembled WGS sequence"/>
</dbReference>
<evidence type="ECO:0000259" key="1">
    <source>
        <dbReference type="Pfam" id="PF13280"/>
    </source>
</evidence>
<evidence type="ECO:0000313" key="4">
    <source>
        <dbReference type="EMBL" id="MBB3230782.1"/>
    </source>
</evidence>
<proteinExistence type="predicted"/>
<accession>A0A7W5ETL0</accession>
<dbReference type="PANTHER" id="PTHR34580:SF3">
    <property type="entry name" value="PROTEIN PAFB"/>
    <property type="match status" value="1"/>
</dbReference>
<dbReference type="Pfam" id="PF26107">
    <property type="entry name" value="BrxR_CTD"/>
    <property type="match status" value="1"/>
</dbReference>
<dbReference type="InterPro" id="IPR059019">
    <property type="entry name" value="WHD_CapW"/>
</dbReference>
<dbReference type="Pfam" id="PF13280">
    <property type="entry name" value="WYL"/>
    <property type="match status" value="1"/>
</dbReference>
<feature type="domain" description="DNA-binding transcriptional repressor CapW winged helix-turn-helix" evidence="3">
    <location>
        <begin position="10"/>
        <end position="91"/>
    </location>
</feature>
<evidence type="ECO:0000259" key="2">
    <source>
        <dbReference type="Pfam" id="PF26107"/>
    </source>
</evidence>
<dbReference type="Pfam" id="PF26109">
    <property type="entry name" value="WHD_BrxR"/>
    <property type="match status" value="1"/>
</dbReference>
<feature type="domain" description="DNA-binding transcriptional repressor CapW C-terminal dimerisation" evidence="2">
    <location>
        <begin position="213"/>
        <end position="281"/>
    </location>
</feature>
<feature type="domain" description="WYL" evidence="1">
    <location>
        <begin position="125"/>
        <end position="190"/>
    </location>
</feature>
<keyword evidence="4" id="KW-0238">DNA-binding</keyword>
<organism evidence="4 5">
    <name type="scientific">Halomonas stenophila</name>
    <dbReference type="NCBI Taxonomy" id="795312"/>
    <lineage>
        <taxon>Bacteria</taxon>
        <taxon>Pseudomonadati</taxon>
        <taxon>Pseudomonadota</taxon>
        <taxon>Gammaproteobacteria</taxon>
        <taxon>Oceanospirillales</taxon>
        <taxon>Halomonadaceae</taxon>
        <taxon>Halomonas</taxon>
    </lineage>
</organism>
<dbReference type="InterPro" id="IPR026881">
    <property type="entry name" value="WYL_dom"/>
</dbReference>
<reference evidence="4 5" key="1">
    <citation type="submission" date="2020-08" db="EMBL/GenBank/DDBJ databases">
        <title>Genomic Encyclopedia of Type Strains, Phase III (KMG-III): the genomes of soil and plant-associated and newly described type strains.</title>
        <authorList>
            <person name="Whitman W."/>
        </authorList>
    </citation>
    <scope>NUCLEOTIDE SEQUENCE [LARGE SCALE GENOMIC DNA]</scope>
    <source>
        <strain evidence="4 5">CECT 7744</strain>
    </source>
</reference>
<dbReference type="GO" id="GO:0003677">
    <property type="term" value="F:DNA binding"/>
    <property type="evidence" value="ECO:0007669"/>
    <property type="project" value="UniProtKB-KW"/>
</dbReference>
<keyword evidence="5" id="KW-1185">Reference proteome</keyword>
<gene>
    <name evidence="4" type="ORF">FHR97_001631</name>
</gene>